<dbReference type="GO" id="GO:0020037">
    <property type="term" value="F:heme binding"/>
    <property type="evidence" value="ECO:0007669"/>
    <property type="project" value="InterPro"/>
</dbReference>
<comment type="similarity">
    <text evidence="2">Belongs to the cytochrome P450 family.</text>
</comment>
<evidence type="ECO:0000256" key="1">
    <source>
        <dbReference type="ARBA" id="ARBA00001971"/>
    </source>
</evidence>
<dbReference type="InterPro" id="IPR001128">
    <property type="entry name" value="Cyt_P450"/>
</dbReference>
<dbReference type="GO" id="GO:0004497">
    <property type="term" value="F:monooxygenase activity"/>
    <property type="evidence" value="ECO:0007669"/>
    <property type="project" value="InterPro"/>
</dbReference>
<dbReference type="GO" id="GO:0005506">
    <property type="term" value="F:iron ion binding"/>
    <property type="evidence" value="ECO:0007669"/>
    <property type="project" value="InterPro"/>
</dbReference>
<evidence type="ECO:0000256" key="2">
    <source>
        <dbReference type="ARBA" id="ARBA00010617"/>
    </source>
</evidence>
<evidence type="ECO:0000256" key="4">
    <source>
        <dbReference type="ARBA" id="ARBA00023004"/>
    </source>
</evidence>
<feature type="binding site" description="axial binding residue" evidence="5">
    <location>
        <position position="529"/>
    </location>
    <ligand>
        <name>heme</name>
        <dbReference type="ChEBI" id="CHEBI:30413"/>
    </ligand>
    <ligandPart>
        <name>Fe</name>
        <dbReference type="ChEBI" id="CHEBI:18248"/>
    </ligandPart>
</feature>
<dbReference type="Pfam" id="PF00067">
    <property type="entry name" value="p450"/>
    <property type="match status" value="2"/>
</dbReference>
<dbReference type="GO" id="GO:0016705">
    <property type="term" value="F:oxidoreductase activity, acting on paired donors, with incorporation or reduction of molecular oxygen"/>
    <property type="evidence" value="ECO:0007669"/>
    <property type="project" value="InterPro"/>
</dbReference>
<dbReference type="Gene3D" id="1.10.630.10">
    <property type="entry name" value="Cytochrome P450"/>
    <property type="match status" value="1"/>
</dbReference>
<dbReference type="InterPro" id="IPR050121">
    <property type="entry name" value="Cytochrome_P450_monoxygenase"/>
</dbReference>
<dbReference type="Proteomes" id="UP000799291">
    <property type="component" value="Unassembled WGS sequence"/>
</dbReference>
<dbReference type="PANTHER" id="PTHR24305:SF232">
    <property type="entry name" value="P450, PUTATIVE (EUROFUNG)-RELATED"/>
    <property type="match status" value="1"/>
</dbReference>
<feature type="transmembrane region" description="Helical" evidence="6">
    <location>
        <begin position="6"/>
        <end position="23"/>
    </location>
</feature>
<keyword evidence="6" id="KW-0812">Transmembrane</keyword>
<dbReference type="PANTHER" id="PTHR24305">
    <property type="entry name" value="CYTOCHROME P450"/>
    <property type="match status" value="1"/>
</dbReference>
<keyword evidence="8" id="KW-1185">Reference proteome</keyword>
<dbReference type="PRINTS" id="PR00463">
    <property type="entry name" value="EP450I"/>
</dbReference>
<organism evidence="7 8">
    <name type="scientific">Lentithecium fluviatile CBS 122367</name>
    <dbReference type="NCBI Taxonomy" id="1168545"/>
    <lineage>
        <taxon>Eukaryota</taxon>
        <taxon>Fungi</taxon>
        <taxon>Dikarya</taxon>
        <taxon>Ascomycota</taxon>
        <taxon>Pezizomycotina</taxon>
        <taxon>Dothideomycetes</taxon>
        <taxon>Pleosporomycetidae</taxon>
        <taxon>Pleosporales</taxon>
        <taxon>Massarineae</taxon>
        <taxon>Lentitheciaceae</taxon>
        <taxon>Lentithecium</taxon>
    </lineage>
</organism>
<evidence type="ECO:0000313" key="8">
    <source>
        <dbReference type="Proteomes" id="UP000799291"/>
    </source>
</evidence>
<keyword evidence="6" id="KW-0472">Membrane</keyword>
<accession>A0A6G1ITY9</accession>
<name>A0A6G1ITY9_9PLEO</name>
<sequence length="583" mass="65722">MYFHIVLIGVTITTLYLIRYILLPKPLRGIPHHSSSARRFLGDIPAIKAHIKRTNGSPITFFNFTVESLKSPIAQVFLKPLGMPVILLSDFREARSLLMLRKDFDRSPALGDLLSGLVPDHHIHLKTGAKWKAQRQLVQDVMTPSHLNEVAGPAVLQKTIDLLNLWTIKSKIAVGRPWNAAADLRLMSLDVMLAFAFGPELEHSATSPTLDAVAGLQGTFEEYTSASDEPINFPEERINATLQAMLDLAATVMELHGSPVPSLHWAYLNFKPRIKNAKMLKDQFIIEQLKQGVERLDRATGDQPRVSCAVDQMIIRERILADREGREPQLLSRVMMDELFGFVFAGNETTATTICWGLKFLSDNRNAQEKLRVALHESLTEARGQKRNPTVHEILHARVPYLDATIEEVLRRAGTSPFVDRQAIRDTQILGHHLPRGTVVLCLLSGPSMWSPGFHVDENKRYGARSKTSDDVEDRGNKSWPTEDISTFKPERWLIPRVRGDGNHEGTHNEQFDPRAGPQLAFGLGPRGCYGRRLVYLEMRILFTLLVWRFELMKCPTSLSGYGTVLRATNEPEQCFLRLRAIS</sequence>
<keyword evidence="6" id="KW-1133">Transmembrane helix</keyword>
<keyword evidence="5" id="KW-0349">Heme</keyword>
<keyword evidence="3 5" id="KW-0479">Metal-binding</keyword>
<dbReference type="InterPro" id="IPR002401">
    <property type="entry name" value="Cyt_P450_E_grp-I"/>
</dbReference>
<dbReference type="OrthoDB" id="1470350at2759"/>
<dbReference type="EMBL" id="MU005591">
    <property type="protein sequence ID" value="KAF2681568.1"/>
    <property type="molecule type" value="Genomic_DNA"/>
</dbReference>
<gene>
    <name evidence="7" type="ORF">K458DRAFT_309319</name>
</gene>
<protein>
    <submittedName>
        <fullName evidence="7">Cytochrome P450</fullName>
    </submittedName>
</protein>
<keyword evidence="4 5" id="KW-0408">Iron</keyword>
<reference evidence="7" key="1">
    <citation type="journal article" date="2020" name="Stud. Mycol.">
        <title>101 Dothideomycetes genomes: a test case for predicting lifestyles and emergence of pathogens.</title>
        <authorList>
            <person name="Haridas S."/>
            <person name="Albert R."/>
            <person name="Binder M."/>
            <person name="Bloem J."/>
            <person name="Labutti K."/>
            <person name="Salamov A."/>
            <person name="Andreopoulos B."/>
            <person name="Baker S."/>
            <person name="Barry K."/>
            <person name="Bills G."/>
            <person name="Bluhm B."/>
            <person name="Cannon C."/>
            <person name="Castanera R."/>
            <person name="Culley D."/>
            <person name="Daum C."/>
            <person name="Ezra D."/>
            <person name="Gonzalez J."/>
            <person name="Henrissat B."/>
            <person name="Kuo A."/>
            <person name="Liang C."/>
            <person name="Lipzen A."/>
            <person name="Lutzoni F."/>
            <person name="Magnuson J."/>
            <person name="Mondo S."/>
            <person name="Nolan M."/>
            <person name="Ohm R."/>
            <person name="Pangilinan J."/>
            <person name="Park H.-J."/>
            <person name="Ramirez L."/>
            <person name="Alfaro M."/>
            <person name="Sun H."/>
            <person name="Tritt A."/>
            <person name="Yoshinaga Y."/>
            <person name="Zwiers L.-H."/>
            <person name="Turgeon B."/>
            <person name="Goodwin S."/>
            <person name="Spatafora J."/>
            <person name="Crous P."/>
            <person name="Grigoriev I."/>
        </authorList>
    </citation>
    <scope>NUCLEOTIDE SEQUENCE</scope>
    <source>
        <strain evidence="7">CBS 122367</strain>
    </source>
</reference>
<evidence type="ECO:0000256" key="3">
    <source>
        <dbReference type="ARBA" id="ARBA00022723"/>
    </source>
</evidence>
<evidence type="ECO:0000256" key="6">
    <source>
        <dbReference type="SAM" id="Phobius"/>
    </source>
</evidence>
<comment type="cofactor">
    <cofactor evidence="1 5">
        <name>heme</name>
        <dbReference type="ChEBI" id="CHEBI:30413"/>
    </cofactor>
</comment>
<evidence type="ECO:0000256" key="5">
    <source>
        <dbReference type="PIRSR" id="PIRSR602401-1"/>
    </source>
</evidence>
<dbReference type="SUPFAM" id="SSF48264">
    <property type="entry name" value="Cytochrome P450"/>
    <property type="match status" value="1"/>
</dbReference>
<proteinExistence type="inferred from homology"/>
<dbReference type="PRINTS" id="PR00385">
    <property type="entry name" value="P450"/>
</dbReference>
<dbReference type="InterPro" id="IPR036396">
    <property type="entry name" value="Cyt_P450_sf"/>
</dbReference>
<evidence type="ECO:0000313" key="7">
    <source>
        <dbReference type="EMBL" id="KAF2681568.1"/>
    </source>
</evidence>
<dbReference type="AlphaFoldDB" id="A0A6G1ITY9"/>